<dbReference type="InterPro" id="IPR013986">
    <property type="entry name" value="DExx_box_DNA_helicase_dom_sf"/>
</dbReference>
<dbReference type="InterPro" id="IPR027417">
    <property type="entry name" value="P-loop_NTPase"/>
</dbReference>
<keyword evidence="15" id="KW-1185">Reference proteome</keyword>
<keyword evidence="2 11" id="KW-0547">Nucleotide-binding</keyword>
<dbReference type="Pfam" id="PF00580">
    <property type="entry name" value="UvrD-helicase"/>
    <property type="match status" value="1"/>
</dbReference>
<gene>
    <name evidence="14" type="ORF">HMPREF9453_01760</name>
</gene>
<dbReference type="PANTHER" id="PTHR11070:SF2">
    <property type="entry name" value="ATP-DEPENDENT DNA HELICASE SRS2"/>
    <property type="match status" value="1"/>
</dbReference>
<dbReference type="PROSITE" id="PS51198">
    <property type="entry name" value="UVRD_HELICASE_ATP_BIND"/>
    <property type="match status" value="1"/>
</dbReference>
<sequence>MDALWNELNEKQKEAVTSTEGYVRVIAGAGSGKTRALSYRFAYLVNELGILPGHILCVTFTNKSAREMARRIHSLTGDNDTGYINTFHGFCVSVLQEDSHAVSYPKNFLVIDNSDIDDMLQMIYEERGLTLRDMPFNKARDMIEMKKCVWQPEYYKDMIAMPLSLLYEKYHQALTVEDIIFYGYLYQEKKCFALDYNDLIKFTLYIFEENEDIRLKWQKRLEYIMIDEFQDIDPLQYRLMKALCGYHNNLFIVGDPDQTIYTWRGADVRYLLHFDREFPHVKTIIMDDNYRSTPDILDAANSLIDKNENRIPKNLISHKEKGKPVTLMAAANGGEEAKAVASAVKKLHESGRKYSDIAILYRAHYVTRNLEEGLIKADIPYVIYSGAQFFDRMEIKDALCYLRMISSRDDMAFRRIVNKPKRNIGRRRMDFLTEKAQEENTSLYETLKKYAEDPLFKKTKAGDFIDLIEYFTKDSEGKQVSEVLSAILDESGYEKMLRTEGSQERLDDLAELKQSIFEYESTAGEETSISDYLDHAALFSNMDRGPERDAVRLMTVHTAKGLEFPVVFLCGMNEGIFPSRKTRTKRGMEEERRLAFVAMTRAEDELYLTEAEGTNLDGTPRFPSRFILDIDRKYLSFDPPVNESLWKAGKAYVERTSAYLKDDGDKGHFPVGCRVRHTVFGMGTIEEVDEKNNSYRIRFDSMDTTRDIAFRARLVKAD</sequence>
<reference evidence="14 15" key="1">
    <citation type="submission" date="2011-11" db="EMBL/GenBank/DDBJ databases">
        <title>The Genome Sequence of Dialister succinatiphilus YIT 11850.</title>
        <authorList>
            <consortium name="The Broad Institute Genome Sequencing Platform"/>
            <person name="Earl A."/>
            <person name="Ward D."/>
            <person name="Feldgarden M."/>
            <person name="Gevers D."/>
            <person name="Morotomi M."/>
            <person name="Young S.K."/>
            <person name="Zeng Q."/>
            <person name="Gargeya S."/>
            <person name="Fitzgerald M."/>
            <person name="Haas B."/>
            <person name="Abouelleil A."/>
            <person name="Alvarado L."/>
            <person name="Arachchi H.M."/>
            <person name="Berlin A."/>
            <person name="Brown A."/>
            <person name="Chapman S.B."/>
            <person name="Dunbar C."/>
            <person name="Gearin G."/>
            <person name="Goldberg J."/>
            <person name="Griggs A."/>
            <person name="Gujja S."/>
            <person name="Heiman D."/>
            <person name="Howarth C."/>
            <person name="Lui A."/>
            <person name="MacDonald P.J.P."/>
            <person name="Montmayeur A."/>
            <person name="Murphy C."/>
            <person name="Neiman D."/>
            <person name="Pearson M."/>
            <person name="Priest M."/>
            <person name="Roberts A."/>
            <person name="Saif S."/>
            <person name="Shea T."/>
            <person name="Sisk P."/>
            <person name="Stolte C."/>
            <person name="Sykes S."/>
            <person name="Wortman J."/>
            <person name="Nusbaum C."/>
            <person name="Birren B."/>
        </authorList>
    </citation>
    <scope>NUCLEOTIDE SEQUENCE [LARGE SCALE GENOMIC DNA]</scope>
    <source>
        <strain evidence="14 15">YIT 11850</strain>
    </source>
</reference>
<dbReference type="PANTHER" id="PTHR11070">
    <property type="entry name" value="UVRD / RECB / PCRA DNA HELICASE FAMILY MEMBER"/>
    <property type="match status" value="1"/>
</dbReference>
<organism evidence="14 15">
    <name type="scientific">Dialister succinatiphilus YIT 11850</name>
    <dbReference type="NCBI Taxonomy" id="742743"/>
    <lineage>
        <taxon>Bacteria</taxon>
        <taxon>Bacillati</taxon>
        <taxon>Bacillota</taxon>
        <taxon>Negativicutes</taxon>
        <taxon>Veillonellales</taxon>
        <taxon>Veillonellaceae</taxon>
        <taxon>Dialister</taxon>
    </lineage>
</organism>
<dbReference type="GO" id="GO:0000725">
    <property type="term" value="P:recombinational repair"/>
    <property type="evidence" value="ECO:0007669"/>
    <property type="project" value="TreeGrafter"/>
</dbReference>
<dbReference type="PROSITE" id="PS51217">
    <property type="entry name" value="UVRD_HELICASE_CTER"/>
    <property type="match status" value="1"/>
</dbReference>
<dbReference type="GO" id="GO:0043138">
    <property type="term" value="F:3'-5' DNA helicase activity"/>
    <property type="evidence" value="ECO:0007669"/>
    <property type="project" value="UniProtKB-EC"/>
</dbReference>
<dbReference type="AlphaFoldDB" id="H1D2C2"/>
<evidence type="ECO:0000256" key="2">
    <source>
        <dbReference type="ARBA" id="ARBA00022741"/>
    </source>
</evidence>
<dbReference type="CDD" id="cd18807">
    <property type="entry name" value="SF1_C_UvrD"/>
    <property type="match status" value="1"/>
</dbReference>
<keyword evidence="5 11" id="KW-0067">ATP-binding</keyword>
<protein>
    <recommendedName>
        <fullName evidence="9">DNA 3'-5' helicase</fullName>
        <ecNumber evidence="9">5.6.2.4</ecNumber>
    </recommendedName>
</protein>
<accession>H1D2C2</accession>
<feature type="domain" description="UvrD-like helicase ATP-binding" evidence="12">
    <location>
        <begin position="6"/>
        <end position="293"/>
    </location>
</feature>
<dbReference type="STRING" id="742743.HMPREF9453_01760"/>
<proteinExistence type="inferred from homology"/>
<evidence type="ECO:0000256" key="8">
    <source>
        <dbReference type="ARBA" id="ARBA00034617"/>
    </source>
</evidence>
<feature type="domain" description="UvrD-like helicase C-terminal" evidence="13">
    <location>
        <begin position="294"/>
        <end position="561"/>
    </location>
</feature>
<keyword evidence="4 11" id="KW-0347">Helicase</keyword>
<name>H1D2C2_9FIRM</name>
<evidence type="ECO:0000256" key="10">
    <source>
        <dbReference type="ARBA" id="ARBA00048988"/>
    </source>
</evidence>
<evidence type="ECO:0000256" key="11">
    <source>
        <dbReference type="PROSITE-ProRule" id="PRU00560"/>
    </source>
</evidence>
<comment type="catalytic activity">
    <reaction evidence="8">
        <text>Couples ATP hydrolysis with the unwinding of duplex DNA by translocating in the 3'-5' direction.</text>
        <dbReference type="EC" id="5.6.2.4"/>
    </reaction>
</comment>
<evidence type="ECO:0000313" key="15">
    <source>
        <dbReference type="Proteomes" id="UP000003277"/>
    </source>
</evidence>
<dbReference type="GO" id="GO:0005524">
    <property type="term" value="F:ATP binding"/>
    <property type="evidence" value="ECO:0007669"/>
    <property type="project" value="UniProtKB-UniRule"/>
</dbReference>
<dbReference type="OrthoDB" id="9810135at2"/>
<dbReference type="GO" id="GO:0033202">
    <property type="term" value="C:DNA helicase complex"/>
    <property type="evidence" value="ECO:0007669"/>
    <property type="project" value="TreeGrafter"/>
</dbReference>
<dbReference type="Gene3D" id="1.10.10.160">
    <property type="match status" value="1"/>
</dbReference>
<evidence type="ECO:0000259" key="12">
    <source>
        <dbReference type="PROSITE" id="PS51198"/>
    </source>
</evidence>
<dbReference type="eggNOG" id="COG0210">
    <property type="taxonomic scope" value="Bacteria"/>
</dbReference>
<comment type="similarity">
    <text evidence="1">Belongs to the helicase family. UvrD subfamily.</text>
</comment>
<evidence type="ECO:0000256" key="7">
    <source>
        <dbReference type="ARBA" id="ARBA00023235"/>
    </source>
</evidence>
<evidence type="ECO:0000259" key="13">
    <source>
        <dbReference type="PROSITE" id="PS51217"/>
    </source>
</evidence>
<dbReference type="CDD" id="cd17932">
    <property type="entry name" value="DEXQc_UvrD"/>
    <property type="match status" value="1"/>
</dbReference>
<dbReference type="EC" id="5.6.2.4" evidence="9"/>
<dbReference type="InterPro" id="IPR014017">
    <property type="entry name" value="DNA_helicase_UvrD-like_C"/>
</dbReference>
<dbReference type="Pfam" id="PF13361">
    <property type="entry name" value="UvrD_C"/>
    <property type="match status" value="1"/>
</dbReference>
<dbReference type="GO" id="GO:0016887">
    <property type="term" value="F:ATP hydrolysis activity"/>
    <property type="evidence" value="ECO:0007669"/>
    <property type="project" value="RHEA"/>
</dbReference>
<evidence type="ECO:0000256" key="5">
    <source>
        <dbReference type="ARBA" id="ARBA00022840"/>
    </source>
</evidence>
<evidence type="ECO:0000256" key="1">
    <source>
        <dbReference type="ARBA" id="ARBA00009922"/>
    </source>
</evidence>
<keyword evidence="6" id="KW-0238">DNA-binding</keyword>
<comment type="caution">
    <text evidence="14">The sequence shown here is derived from an EMBL/GenBank/DDBJ whole genome shotgun (WGS) entry which is preliminary data.</text>
</comment>
<keyword evidence="7" id="KW-0413">Isomerase</keyword>
<dbReference type="InterPro" id="IPR014016">
    <property type="entry name" value="UvrD-like_ATP-bd"/>
</dbReference>
<dbReference type="RefSeq" id="WP_008860254.1">
    <property type="nucleotide sequence ID" value="NZ_JH591189.1"/>
</dbReference>
<evidence type="ECO:0000256" key="6">
    <source>
        <dbReference type="ARBA" id="ARBA00023125"/>
    </source>
</evidence>
<dbReference type="GO" id="GO:0005829">
    <property type="term" value="C:cytosol"/>
    <property type="evidence" value="ECO:0007669"/>
    <property type="project" value="TreeGrafter"/>
</dbReference>
<keyword evidence="3 11" id="KW-0378">Hydrolase</keyword>
<dbReference type="Gene3D" id="1.10.486.10">
    <property type="entry name" value="PCRA, domain 4"/>
    <property type="match status" value="1"/>
</dbReference>
<comment type="catalytic activity">
    <reaction evidence="10">
        <text>ATP + H2O = ADP + phosphate + H(+)</text>
        <dbReference type="Rhea" id="RHEA:13065"/>
        <dbReference type="ChEBI" id="CHEBI:15377"/>
        <dbReference type="ChEBI" id="CHEBI:15378"/>
        <dbReference type="ChEBI" id="CHEBI:30616"/>
        <dbReference type="ChEBI" id="CHEBI:43474"/>
        <dbReference type="ChEBI" id="CHEBI:456216"/>
        <dbReference type="EC" id="5.6.2.4"/>
    </reaction>
</comment>
<dbReference type="EMBL" id="ADLT01000057">
    <property type="protein sequence ID" value="EHO62306.1"/>
    <property type="molecule type" value="Genomic_DNA"/>
</dbReference>
<dbReference type="PATRIC" id="fig|742743.3.peg.1786"/>
<dbReference type="SUPFAM" id="SSF52540">
    <property type="entry name" value="P-loop containing nucleoside triphosphate hydrolases"/>
    <property type="match status" value="1"/>
</dbReference>
<dbReference type="InterPro" id="IPR000212">
    <property type="entry name" value="DNA_helicase_UvrD/REP"/>
</dbReference>
<feature type="binding site" evidence="11">
    <location>
        <begin position="27"/>
        <end position="34"/>
    </location>
    <ligand>
        <name>ATP</name>
        <dbReference type="ChEBI" id="CHEBI:30616"/>
    </ligand>
</feature>
<dbReference type="Proteomes" id="UP000003277">
    <property type="component" value="Unassembled WGS sequence"/>
</dbReference>
<evidence type="ECO:0000256" key="4">
    <source>
        <dbReference type="ARBA" id="ARBA00022806"/>
    </source>
</evidence>
<dbReference type="GO" id="GO:0003677">
    <property type="term" value="F:DNA binding"/>
    <property type="evidence" value="ECO:0007669"/>
    <property type="project" value="UniProtKB-KW"/>
</dbReference>
<evidence type="ECO:0000256" key="9">
    <source>
        <dbReference type="ARBA" id="ARBA00034808"/>
    </source>
</evidence>
<dbReference type="HOGENOM" id="CLU_004585_5_5_9"/>
<dbReference type="Gene3D" id="3.40.50.300">
    <property type="entry name" value="P-loop containing nucleotide triphosphate hydrolases"/>
    <property type="match status" value="2"/>
</dbReference>
<evidence type="ECO:0000256" key="3">
    <source>
        <dbReference type="ARBA" id="ARBA00022801"/>
    </source>
</evidence>
<evidence type="ECO:0000313" key="14">
    <source>
        <dbReference type="EMBL" id="EHO62306.1"/>
    </source>
</evidence>